<evidence type="ECO:0000313" key="1">
    <source>
        <dbReference type="EMBL" id="JAH07228.1"/>
    </source>
</evidence>
<accession>A0A0E9PTR3</accession>
<name>A0A0E9PTR3_ANGAN</name>
<reference evidence="1" key="2">
    <citation type="journal article" date="2015" name="Fish Shellfish Immunol.">
        <title>Early steps in the European eel (Anguilla anguilla)-Vibrio vulnificus interaction in the gills: Role of the RtxA13 toxin.</title>
        <authorList>
            <person name="Callol A."/>
            <person name="Pajuelo D."/>
            <person name="Ebbesson L."/>
            <person name="Teles M."/>
            <person name="MacKenzie S."/>
            <person name="Amaro C."/>
        </authorList>
    </citation>
    <scope>NUCLEOTIDE SEQUENCE</scope>
</reference>
<sequence length="32" mass="3928">MLCVCVYFLKMGKMVPVMHMHWHCMFRLVIRS</sequence>
<proteinExistence type="predicted"/>
<dbReference type="EMBL" id="GBXM01101349">
    <property type="protein sequence ID" value="JAH07228.1"/>
    <property type="molecule type" value="Transcribed_RNA"/>
</dbReference>
<organism evidence="1">
    <name type="scientific">Anguilla anguilla</name>
    <name type="common">European freshwater eel</name>
    <name type="synonym">Muraena anguilla</name>
    <dbReference type="NCBI Taxonomy" id="7936"/>
    <lineage>
        <taxon>Eukaryota</taxon>
        <taxon>Metazoa</taxon>
        <taxon>Chordata</taxon>
        <taxon>Craniata</taxon>
        <taxon>Vertebrata</taxon>
        <taxon>Euteleostomi</taxon>
        <taxon>Actinopterygii</taxon>
        <taxon>Neopterygii</taxon>
        <taxon>Teleostei</taxon>
        <taxon>Anguilliformes</taxon>
        <taxon>Anguillidae</taxon>
        <taxon>Anguilla</taxon>
    </lineage>
</organism>
<reference evidence="1" key="1">
    <citation type="submission" date="2014-11" db="EMBL/GenBank/DDBJ databases">
        <authorList>
            <person name="Amaro Gonzalez C."/>
        </authorList>
    </citation>
    <scope>NUCLEOTIDE SEQUENCE</scope>
</reference>
<protein>
    <submittedName>
        <fullName evidence="1">Uncharacterized protein</fullName>
    </submittedName>
</protein>
<dbReference type="AlphaFoldDB" id="A0A0E9PTR3"/>